<protein>
    <submittedName>
        <fullName evidence="2">Uncharacterized protein</fullName>
    </submittedName>
</protein>
<name>A0A1C7MDB9_GRIFR</name>
<feature type="region of interest" description="Disordered" evidence="1">
    <location>
        <begin position="1"/>
        <end position="66"/>
    </location>
</feature>
<gene>
    <name evidence="2" type="ORF">A0H81_05683</name>
</gene>
<keyword evidence="3" id="KW-1185">Reference proteome</keyword>
<dbReference type="EMBL" id="LUGG01000005">
    <property type="protein sequence ID" value="OBZ74812.1"/>
    <property type="molecule type" value="Genomic_DNA"/>
</dbReference>
<proteinExistence type="predicted"/>
<comment type="caution">
    <text evidence="2">The sequence shown here is derived from an EMBL/GenBank/DDBJ whole genome shotgun (WGS) entry which is preliminary data.</text>
</comment>
<reference evidence="2 3" key="1">
    <citation type="submission" date="2016-03" db="EMBL/GenBank/DDBJ databases">
        <title>Whole genome sequencing of Grifola frondosa 9006-11.</title>
        <authorList>
            <person name="Min B."/>
            <person name="Park H."/>
            <person name="Kim J.-G."/>
            <person name="Cho H."/>
            <person name="Oh Y.-L."/>
            <person name="Kong W.-S."/>
            <person name="Choi I.-G."/>
        </authorList>
    </citation>
    <scope>NUCLEOTIDE SEQUENCE [LARGE SCALE GENOMIC DNA]</scope>
    <source>
        <strain evidence="2 3">9006-11</strain>
    </source>
</reference>
<evidence type="ECO:0000256" key="1">
    <source>
        <dbReference type="SAM" id="MobiDB-lite"/>
    </source>
</evidence>
<evidence type="ECO:0000313" key="3">
    <source>
        <dbReference type="Proteomes" id="UP000092993"/>
    </source>
</evidence>
<accession>A0A1C7MDB9</accession>
<dbReference type="AlphaFoldDB" id="A0A1C7MDB9"/>
<organism evidence="2 3">
    <name type="scientific">Grifola frondosa</name>
    <name type="common">Maitake</name>
    <name type="synonym">Polyporus frondosus</name>
    <dbReference type="NCBI Taxonomy" id="5627"/>
    <lineage>
        <taxon>Eukaryota</taxon>
        <taxon>Fungi</taxon>
        <taxon>Dikarya</taxon>
        <taxon>Basidiomycota</taxon>
        <taxon>Agaricomycotina</taxon>
        <taxon>Agaricomycetes</taxon>
        <taxon>Polyporales</taxon>
        <taxon>Grifolaceae</taxon>
        <taxon>Grifola</taxon>
    </lineage>
</organism>
<feature type="compositionally biased region" description="Polar residues" evidence="1">
    <location>
        <begin position="1"/>
        <end position="15"/>
    </location>
</feature>
<sequence>MSSHPEPITDQTSTARKCHVTDTDLISSGEGSETDDAAVPAMNIGKPSKKAKRPRREAAEPDEVNEEGILKDIEVLDITAIHSQPSCDEL</sequence>
<evidence type="ECO:0000313" key="2">
    <source>
        <dbReference type="EMBL" id="OBZ74812.1"/>
    </source>
</evidence>
<dbReference type="Proteomes" id="UP000092993">
    <property type="component" value="Unassembled WGS sequence"/>
</dbReference>